<dbReference type="Proteomes" id="UP000195918">
    <property type="component" value="Unassembled WGS sequence"/>
</dbReference>
<evidence type="ECO:0000313" key="2">
    <source>
        <dbReference type="Proteomes" id="UP000195918"/>
    </source>
</evidence>
<name>A0A1X6WJQ4_9ENTE</name>
<dbReference type="EMBL" id="FWFD01000002">
    <property type="protein sequence ID" value="SLM84475.1"/>
    <property type="molecule type" value="Genomic_DNA"/>
</dbReference>
<evidence type="ECO:0008006" key="3">
    <source>
        <dbReference type="Google" id="ProtNLM"/>
    </source>
</evidence>
<reference evidence="2" key="1">
    <citation type="submission" date="2017-02" db="EMBL/GenBank/DDBJ databases">
        <authorList>
            <person name="Dridi B."/>
        </authorList>
    </citation>
    <scope>NUCLEOTIDE SEQUENCE [LARGE SCALE GENOMIC DNA]</scope>
    <source>
        <strain evidence="2">bH819</strain>
    </source>
</reference>
<sequence>MARKKISIIDATNEILTSMLYVEKGALVVIYNNTERKVYPEVDFFELVYNGEDLYLNFSTIGTENTYNERVNLSTVNNINGILINPSN</sequence>
<dbReference type="RefSeq" id="WP_086950140.1">
    <property type="nucleotide sequence ID" value="NZ_FWFD01000002.1"/>
</dbReference>
<keyword evidence="2" id="KW-1185">Reference proteome</keyword>
<evidence type="ECO:0000313" key="1">
    <source>
        <dbReference type="EMBL" id="SLM84475.1"/>
    </source>
</evidence>
<proteinExistence type="predicted"/>
<accession>A0A1X6WJQ4</accession>
<gene>
    <name evidence="1" type="ORF">FM121_00180</name>
</gene>
<organism evidence="1 2">
    <name type="scientific">Vagococcus fluvialis bH819</name>
    <dbReference type="NCBI Taxonomy" id="1255619"/>
    <lineage>
        <taxon>Bacteria</taxon>
        <taxon>Bacillati</taxon>
        <taxon>Bacillota</taxon>
        <taxon>Bacilli</taxon>
        <taxon>Lactobacillales</taxon>
        <taxon>Enterococcaceae</taxon>
        <taxon>Vagococcus</taxon>
    </lineage>
</organism>
<protein>
    <recommendedName>
        <fullName evidence="3">Phage protein</fullName>
    </recommendedName>
</protein>
<dbReference type="AlphaFoldDB" id="A0A1X6WJQ4"/>
<dbReference type="OrthoDB" id="2199938at2"/>